<dbReference type="GO" id="GO:0002183">
    <property type="term" value="P:cytoplasmic translational initiation"/>
    <property type="evidence" value="ECO:0007669"/>
    <property type="project" value="EnsemblFungi"/>
</dbReference>
<dbReference type="GO" id="GO:1900036">
    <property type="term" value="P:positive regulation of cellular response to heat"/>
    <property type="evidence" value="ECO:0007669"/>
    <property type="project" value="EnsemblFungi"/>
</dbReference>
<dbReference type="GO" id="GO:1903833">
    <property type="term" value="P:positive regulation of cellular response to amino acid starvation"/>
    <property type="evidence" value="ECO:0007669"/>
    <property type="project" value="EnsemblFungi"/>
</dbReference>
<dbReference type="GO" id="GO:0045948">
    <property type="term" value="P:positive regulation of translational initiation"/>
    <property type="evidence" value="ECO:0007669"/>
    <property type="project" value="EnsemblFungi"/>
</dbReference>
<dbReference type="Gene3D" id="3.40.50.10470">
    <property type="entry name" value="Translation initiation factor eif-2b, domain 2"/>
    <property type="match status" value="1"/>
</dbReference>
<evidence type="ECO:0000313" key="10">
    <source>
        <dbReference type="EMBL" id="EPZ36205.1"/>
    </source>
</evidence>
<keyword evidence="5" id="KW-0648">Protein biosynthesis</keyword>
<dbReference type="STRING" id="988480.A0A075B4C0"/>
<comment type="subcellular location">
    <subcellularLocation>
        <location evidence="1">Cytoplasm</location>
        <location evidence="1">Cytosol</location>
    </subcellularLocation>
</comment>
<dbReference type="EMBL" id="KE560636">
    <property type="protein sequence ID" value="EPZ36205.1"/>
    <property type="molecule type" value="Genomic_DNA"/>
</dbReference>
<keyword evidence="4 10" id="KW-0396">Initiation factor</keyword>
<evidence type="ECO:0000313" key="13">
    <source>
        <dbReference type="Proteomes" id="UP000281549"/>
    </source>
</evidence>
<proteinExistence type="inferred from homology"/>
<evidence type="ECO:0000256" key="1">
    <source>
        <dbReference type="ARBA" id="ARBA00004514"/>
    </source>
</evidence>
<evidence type="ECO:0000256" key="5">
    <source>
        <dbReference type="ARBA" id="ARBA00022917"/>
    </source>
</evidence>
<gene>
    <name evidence="10" type="ORF">O9G_002271</name>
    <name evidence="11" type="ORF">ROZALSC1DRAFT_28331</name>
</gene>
<evidence type="ECO:0000313" key="12">
    <source>
        <dbReference type="Proteomes" id="UP000030755"/>
    </source>
</evidence>
<dbReference type="AlphaFoldDB" id="A0A075B4C0"/>
<dbReference type="InterPro" id="IPR037171">
    <property type="entry name" value="NagB/RpiA_transferase-like"/>
</dbReference>
<evidence type="ECO:0000256" key="7">
    <source>
        <dbReference type="ARBA" id="ARBA00044236"/>
    </source>
</evidence>
<reference evidence="11" key="3">
    <citation type="submission" date="2018-08" db="EMBL/GenBank/DDBJ databases">
        <title>Leveraging single-cell genomics to expand the Fungal Tree of Life.</title>
        <authorList>
            <consortium name="DOE Joint Genome Institute"/>
            <person name="Ahrendt S.R."/>
            <person name="Quandt C.A."/>
            <person name="Ciobanu D."/>
            <person name="Clum A."/>
            <person name="Salamov A."/>
            <person name="Andreopoulos B."/>
            <person name="Cheng J.-F."/>
            <person name="Woyke T."/>
            <person name="Pelin A."/>
            <person name="Henrissat B."/>
            <person name="Reynolds N."/>
            <person name="Benny G.L."/>
            <person name="Smith M.E."/>
            <person name="James T.Y."/>
            <person name="Grigoriev I.V."/>
        </authorList>
    </citation>
    <scope>NUCLEOTIDE SEQUENCE</scope>
    <source>
        <strain evidence="11">CSF55</strain>
    </source>
</reference>
<evidence type="ECO:0000256" key="9">
    <source>
        <dbReference type="RuleBase" id="RU003814"/>
    </source>
</evidence>
<reference evidence="13" key="2">
    <citation type="journal article" date="2018" name="Nat. Microbiol.">
        <title>Leveraging single-cell genomics to expand the fungal tree of life.</title>
        <authorList>
            <person name="Ahrendt S.R."/>
            <person name="Quandt C.A."/>
            <person name="Ciobanu D."/>
            <person name="Clum A."/>
            <person name="Salamov A."/>
            <person name="Andreopoulos B."/>
            <person name="Cheng J.F."/>
            <person name="Woyke T."/>
            <person name="Pelin A."/>
            <person name="Henrissat B."/>
            <person name="Reynolds N.K."/>
            <person name="Benny G.L."/>
            <person name="Smith M.E."/>
            <person name="James T.Y."/>
            <person name="Grigoriev I.V."/>
        </authorList>
    </citation>
    <scope>NUCLEOTIDE SEQUENCE [LARGE SCALE GENOMIC DNA]</scope>
    <source>
        <strain evidence="13">CSF55</strain>
    </source>
</reference>
<dbReference type="GO" id="GO:0005851">
    <property type="term" value="C:eukaryotic translation initiation factor 2B complex"/>
    <property type="evidence" value="ECO:0007669"/>
    <property type="project" value="EnsemblFungi"/>
</dbReference>
<dbReference type="GO" id="GO:0003743">
    <property type="term" value="F:translation initiation factor activity"/>
    <property type="evidence" value="ECO:0007669"/>
    <property type="project" value="UniProtKB-KW"/>
</dbReference>
<evidence type="ECO:0000256" key="3">
    <source>
        <dbReference type="ARBA" id="ARBA00022490"/>
    </source>
</evidence>
<dbReference type="Pfam" id="PF01008">
    <property type="entry name" value="IF-2B"/>
    <property type="match status" value="1"/>
</dbReference>
<dbReference type="EMBL" id="ML005104">
    <property type="protein sequence ID" value="RKP20154.1"/>
    <property type="molecule type" value="Genomic_DNA"/>
</dbReference>
<accession>A0A075B4C0</accession>
<dbReference type="Gene3D" id="1.20.120.1070">
    <property type="entry name" value="Translation initiation factor eIF-2B, N-terminal domain"/>
    <property type="match status" value="1"/>
</dbReference>
<comment type="similarity">
    <text evidence="2 9">Belongs to the eIF-2B alpha/beta/delta subunits family.</text>
</comment>
<dbReference type="GO" id="GO:0005829">
    <property type="term" value="C:cytosol"/>
    <property type="evidence" value="ECO:0007669"/>
    <property type="project" value="UniProtKB-SubCell"/>
</dbReference>
<dbReference type="InterPro" id="IPR000649">
    <property type="entry name" value="IF-2B-related"/>
</dbReference>
<evidence type="ECO:0000256" key="4">
    <source>
        <dbReference type="ARBA" id="ARBA00022540"/>
    </source>
</evidence>
<dbReference type="InterPro" id="IPR051501">
    <property type="entry name" value="eIF2B_alpha/beta/delta"/>
</dbReference>
<evidence type="ECO:0000256" key="2">
    <source>
        <dbReference type="ARBA" id="ARBA00007251"/>
    </source>
</evidence>
<keyword evidence="3" id="KW-0963">Cytoplasm</keyword>
<dbReference type="Proteomes" id="UP000281549">
    <property type="component" value="Unassembled WGS sequence"/>
</dbReference>
<dbReference type="InterPro" id="IPR042528">
    <property type="entry name" value="elF-2B_alpha_N"/>
</dbReference>
<evidence type="ECO:0000256" key="6">
    <source>
        <dbReference type="ARBA" id="ARBA00044208"/>
    </source>
</evidence>
<dbReference type="HOGENOM" id="CLU_016218_0_2_1"/>
<dbReference type="GO" id="GO:1904262">
    <property type="term" value="P:negative regulation of TORC1 signaling"/>
    <property type="evidence" value="ECO:0007669"/>
    <property type="project" value="EnsemblFungi"/>
</dbReference>
<organism evidence="10 12">
    <name type="scientific">Rozella allomycis (strain CSF55)</name>
    <dbReference type="NCBI Taxonomy" id="988480"/>
    <lineage>
        <taxon>Eukaryota</taxon>
        <taxon>Fungi</taxon>
        <taxon>Fungi incertae sedis</taxon>
        <taxon>Cryptomycota</taxon>
        <taxon>Cryptomycota incertae sedis</taxon>
        <taxon>Rozella</taxon>
    </lineage>
</organism>
<evidence type="ECO:0000313" key="11">
    <source>
        <dbReference type="EMBL" id="RKP20154.1"/>
    </source>
</evidence>
<evidence type="ECO:0000256" key="8">
    <source>
        <dbReference type="ARBA" id="ARBA00046432"/>
    </source>
</evidence>
<dbReference type="PANTHER" id="PTHR45860:SF1">
    <property type="entry name" value="TRANSLATION INITIATION FACTOR EIF-2B SUBUNIT ALPHA"/>
    <property type="match status" value="1"/>
</dbReference>
<dbReference type="OMA" id="GDWESCK"/>
<sequence length="310" mass="34336">MAEVIKHFENLLQTDQDLSVPVAAIKALSELIPTSKANTMAEFIQEIEKSVESLKRHFNDAVSVSAGCELFLRFVTRTATDFIEFEKCKKRLYERGSKFEQKASMCRQKIAQSALNFIRDGTNILIHSYSRVVTLVLLKAAAANKRFTVYVTEARPGCSGISSAEILRKAGIPVKVILDSAVGYYMESIDMVLVGAEGFVENGGLINQIGTYLISVMAKAANKPFYAVAESFKFVRLFPLSQSELSTGTPTSLSYRTFSNQMMNDPIIKKEDLASPLLDYTPPAYITLLFTDIGVLTPSGVSDELIKLYY</sequence>
<dbReference type="OrthoDB" id="10249309at2759"/>
<dbReference type="GO" id="GO:0005085">
    <property type="term" value="F:guanyl-nucleotide exchange factor activity"/>
    <property type="evidence" value="ECO:0007669"/>
    <property type="project" value="EnsemblFungi"/>
</dbReference>
<protein>
    <recommendedName>
        <fullName evidence="6">Translation initiation factor eIF2B subunit alpha</fullName>
    </recommendedName>
    <alternativeName>
        <fullName evidence="7">eIF2B GDP-GTP exchange factor subunit alpha</fullName>
    </alternativeName>
</protein>
<name>A0A075B4C0_ROZAC</name>
<dbReference type="SUPFAM" id="SSF100950">
    <property type="entry name" value="NagB/RpiA/CoA transferase-like"/>
    <property type="match status" value="1"/>
</dbReference>
<comment type="subunit">
    <text evidence="8">Component of the translation initiation factor 2B (eIF2B) complex which is a heterodecamer of two sets of five different subunits: alpha, beta, gamma, delta and epsilon. Subunits alpha, beta and delta comprise a regulatory subcomplex and subunits epsilon and gamma comprise a catalytic subcomplex. Within the complex, the hexameric regulatory complex resides at the center, with the two heterodimeric catalytic subcomplexes bound on opposite sides.</text>
</comment>
<dbReference type="Proteomes" id="UP000030755">
    <property type="component" value="Unassembled WGS sequence"/>
</dbReference>
<dbReference type="PANTHER" id="PTHR45860">
    <property type="entry name" value="TRANSLATION INITIATION FACTOR EIF-2B SUBUNIT ALPHA"/>
    <property type="match status" value="1"/>
</dbReference>
<reference evidence="10 12" key="1">
    <citation type="journal article" date="2013" name="Curr. Biol.">
        <title>Shared signatures of parasitism and phylogenomics unite Cryptomycota and microsporidia.</title>
        <authorList>
            <person name="James T.Y."/>
            <person name="Pelin A."/>
            <person name="Bonen L."/>
            <person name="Ahrendt S."/>
            <person name="Sain D."/>
            <person name="Corradi N."/>
            <person name="Stajich J.E."/>
        </authorList>
    </citation>
    <scope>NUCLEOTIDE SEQUENCE [LARGE SCALE GENOMIC DNA]</scope>
    <source>
        <strain evidence="10 12">CSF55</strain>
        <strain evidence="10 12">CSF55</strain>
    </source>
</reference>
<dbReference type="InterPro" id="IPR042529">
    <property type="entry name" value="IF_2B-like_C"/>
</dbReference>
<keyword evidence="12" id="KW-1185">Reference proteome</keyword>